<evidence type="ECO:0000313" key="2">
    <source>
        <dbReference type="Proteomes" id="UP001141552"/>
    </source>
</evidence>
<comment type="caution">
    <text evidence="1">The sequence shown here is derived from an EMBL/GenBank/DDBJ whole genome shotgun (WGS) entry which is preliminary data.</text>
</comment>
<protein>
    <recommendedName>
        <fullName evidence="3">Phosphoglycerate mutase-like protein</fullName>
    </recommendedName>
</protein>
<dbReference type="AlphaFoldDB" id="A0A9Q0JD26"/>
<gene>
    <name evidence="1" type="ORF">Tsubulata_033010</name>
</gene>
<dbReference type="InterPro" id="IPR029033">
    <property type="entry name" value="His_PPase_superfam"/>
</dbReference>
<organism evidence="1 2">
    <name type="scientific">Turnera subulata</name>
    <dbReference type="NCBI Taxonomy" id="218843"/>
    <lineage>
        <taxon>Eukaryota</taxon>
        <taxon>Viridiplantae</taxon>
        <taxon>Streptophyta</taxon>
        <taxon>Embryophyta</taxon>
        <taxon>Tracheophyta</taxon>
        <taxon>Spermatophyta</taxon>
        <taxon>Magnoliopsida</taxon>
        <taxon>eudicotyledons</taxon>
        <taxon>Gunneridae</taxon>
        <taxon>Pentapetalae</taxon>
        <taxon>rosids</taxon>
        <taxon>fabids</taxon>
        <taxon>Malpighiales</taxon>
        <taxon>Passifloraceae</taxon>
        <taxon>Turnera</taxon>
    </lineage>
</organism>
<dbReference type="Proteomes" id="UP001141552">
    <property type="component" value="Unassembled WGS sequence"/>
</dbReference>
<name>A0A9Q0JD26_9ROSI</name>
<sequence>MNMDGGLGPSLFPLHRCKTIHLVRHAQGKHNVEGETNYKAYLSSEYFDAPLTQLGWQQY</sequence>
<dbReference type="EMBL" id="JAKUCV010004175">
    <property type="protein sequence ID" value="KAJ4836265.1"/>
    <property type="molecule type" value="Genomic_DNA"/>
</dbReference>
<proteinExistence type="predicted"/>
<accession>A0A9Q0JD26</accession>
<keyword evidence="2" id="KW-1185">Reference proteome</keyword>
<reference evidence="1" key="2">
    <citation type="journal article" date="2023" name="Plants (Basel)">
        <title>Annotation of the Turnera subulata (Passifloraceae) Draft Genome Reveals the S-Locus Evolved after the Divergence of Turneroideae from Passifloroideae in a Stepwise Manner.</title>
        <authorList>
            <person name="Henning P.M."/>
            <person name="Roalson E.H."/>
            <person name="Mir W."/>
            <person name="McCubbin A.G."/>
            <person name="Shore J.S."/>
        </authorList>
    </citation>
    <scope>NUCLEOTIDE SEQUENCE</scope>
    <source>
        <strain evidence="1">F60SS</strain>
    </source>
</reference>
<evidence type="ECO:0008006" key="3">
    <source>
        <dbReference type="Google" id="ProtNLM"/>
    </source>
</evidence>
<evidence type="ECO:0000313" key="1">
    <source>
        <dbReference type="EMBL" id="KAJ4836265.1"/>
    </source>
</evidence>
<dbReference type="SUPFAM" id="SSF53254">
    <property type="entry name" value="Phosphoglycerate mutase-like"/>
    <property type="match status" value="1"/>
</dbReference>
<reference evidence="1" key="1">
    <citation type="submission" date="2022-02" db="EMBL/GenBank/DDBJ databases">
        <authorList>
            <person name="Henning P.M."/>
            <person name="McCubbin A.G."/>
            <person name="Shore J.S."/>
        </authorList>
    </citation>
    <scope>NUCLEOTIDE SEQUENCE</scope>
    <source>
        <strain evidence="1">F60SS</strain>
        <tissue evidence="1">Leaves</tissue>
    </source>
</reference>
<dbReference type="Gene3D" id="3.40.50.1240">
    <property type="entry name" value="Phosphoglycerate mutase-like"/>
    <property type="match status" value="1"/>
</dbReference>
<dbReference type="OrthoDB" id="496981at2759"/>